<dbReference type="HAMAP" id="MF_00328">
    <property type="entry name" value="Guanylate_kinase"/>
    <property type="match status" value="1"/>
</dbReference>
<keyword evidence="6 9" id="KW-0418">Kinase</keyword>
<comment type="function">
    <text evidence="9">Essential for recycling GMP and indirectly, cGMP.</text>
</comment>
<dbReference type="Proteomes" id="UP000325161">
    <property type="component" value="Chromosome"/>
</dbReference>
<protein>
    <recommendedName>
        <fullName evidence="3 9">Guanylate kinase</fullName>
        <ecNumber evidence="2 9">2.7.4.8</ecNumber>
    </recommendedName>
    <alternativeName>
        <fullName evidence="8 9">GMP kinase</fullName>
    </alternativeName>
</protein>
<feature type="domain" description="Guanylate kinase-like" evidence="10">
    <location>
        <begin position="6"/>
        <end position="184"/>
    </location>
</feature>
<dbReference type="RefSeq" id="WP_148814150.1">
    <property type="nucleotide sequence ID" value="NZ_CP043046.1"/>
</dbReference>
<evidence type="ECO:0000256" key="8">
    <source>
        <dbReference type="ARBA" id="ARBA00030128"/>
    </source>
</evidence>
<accession>A0A5C0AZB2</accession>
<keyword evidence="5 9" id="KW-0547">Nucleotide-binding</keyword>
<comment type="subcellular location">
    <subcellularLocation>
        <location evidence="9">Cytoplasm</location>
    </subcellularLocation>
</comment>
<dbReference type="Pfam" id="PF00625">
    <property type="entry name" value="Guanylate_kin"/>
    <property type="match status" value="1"/>
</dbReference>
<dbReference type="PANTHER" id="PTHR23117:SF13">
    <property type="entry name" value="GUANYLATE KINASE"/>
    <property type="match status" value="1"/>
</dbReference>
<dbReference type="Gene3D" id="3.40.50.300">
    <property type="entry name" value="P-loop containing nucleotide triphosphate hydrolases"/>
    <property type="match status" value="1"/>
</dbReference>
<dbReference type="PROSITE" id="PS00856">
    <property type="entry name" value="GUANYLATE_KINASE_1"/>
    <property type="match status" value="1"/>
</dbReference>
<dbReference type="InterPro" id="IPR027417">
    <property type="entry name" value="P-loop_NTPase"/>
</dbReference>
<proteinExistence type="inferred from homology"/>
<evidence type="ECO:0000256" key="7">
    <source>
        <dbReference type="ARBA" id="ARBA00022840"/>
    </source>
</evidence>
<keyword evidence="7 9" id="KW-0067">ATP-binding</keyword>
<dbReference type="FunFam" id="3.30.63.10:FF:000002">
    <property type="entry name" value="Guanylate kinase 1"/>
    <property type="match status" value="1"/>
</dbReference>
<dbReference type="InterPro" id="IPR008144">
    <property type="entry name" value="Guanylate_kin-like_dom"/>
</dbReference>
<dbReference type="InterPro" id="IPR017665">
    <property type="entry name" value="Guanylate_kinase"/>
</dbReference>
<evidence type="ECO:0000313" key="11">
    <source>
        <dbReference type="EMBL" id="QEI05767.1"/>
    </source>
</evidence>
<dbReference type="GO" id="GO:0005524">
    <property type="term" value="F:ATP binding"/>
    <property type="evidence" value="ECO:0007669"/>
    <property type="project" value="UniProtKB-UniRule"/>
</dbReference>
<keyword evidence="4 9" id="KW-0808">Transferase</keyword>
<dbReference type="InterPro" id="IPR020590">
    <property type="entry name" value="Guanylate_kinase_CS"/>
</dbReference>
<dbReference type="KEGG" id="pacr:FXN63_07835"/>
<dbReference type="EMBL" id="CP043046">
    <property type="protein sequence ID" value="QEI05767.1"/>
    <property type="molecule type" value="Genomic_DNA"/>
</dbReference>
<keyword evidence="9" id="KW-0963">Cytoplasm</keyword>
<reference evidence="11 12" key="1">
    <citation type="submission" date="2019-08" db="EMBL/GenBank/DDBJ databases">
        <title>Amphibian skin-associated Pigmentiphaga: genome sequence and occurrence across geography and hosts.</title>
        <authorList>
            <person name="Bletz M.C."/>
            <person name="Bunk B."/>
            <person name="Sproeer C."/>
            <person name="Biwer P."/>
            <person name="Reiter S."/>
            <person name="Rabemananjara F.C.E."/>
            <person name="Schulz S."/>
            <person name="Overmann J."/>
            <person name="Vences M."/>
        </authorList>
    </citation>
    <scope>NUCLEOTIDE SEQUENCE [LARGE SCALE GENOMIC DNA]</scope>
    <source>
        <strain evidence="11 12">Mada1488</strain>
    </source>
</reference>
<dbReference type="OrthoDB" id="9808150at2"/>
<dbReference type="InterPro" id="IPR008145">
    <property type="entry name" value="GK/Ca_channel_bsu"/>
</dbReference>
<evidence type="ECO:0000256" key="2">
    <source>
        <dbReference type="ARBA" id="ARBA00012961"/>
    </source>
</evidence>
<dbReference type="EC" id="2.7.4.8" evidence="2 9"/>
<dbReference type="NCBIfam" id="TIGR03263">
    <property type="entry name" value="guanyl_kin"/>
    <property type="match status" value="1"/>
</dbReference>
<dbReference type="CDD" id="cd00071">
    <property type="entry name" value="GMPK"/>
    <property type="match status" value="1"/>
</dbReference>
<dbReference type="PANTHER" id="PTHR23117">
    <property type="entry name" value="GUANYLATE KINASE-RELATED"/>
    <property type="match status" value="1"/>
</dbReference>
<gene>
    <name evidence="9" type="primary">gmk</name>
    <name evidence="11" type="ORF">FXN63_07835</name>
</gene>
<keyword evidence="12" id="KW-1185">Reference proteome</keyword>
<dbReference type="SUPFAM" id="SSF52540">
    <property type="entry name" value="P-loop containing nucleoside triphosphate hydrolases"/>
    <property type="match status" value="1"/>
</dbReference>
<name>A0A5C0AZB2_9BURK</name>
<evidence type="ECO:0000256" key="3">
    <source>
        <dbReference type="ARBA" id="ARBA00016296"/>
    </source>
</evidence>
<evidence type="ECO:0000256" key="1">
    <source>
        <dbReference type="ARBA" id="ARBA00005790"/>
    </source>
</evidence>
<dbReference type="GO" id="GO:0005829">
    <property type="term" value="C:cytosol"/>
    <property type="evidence" value="ECO:0007669"/>
    <property type="project" value="TreeGrafter"/>
</dbReference>
<dbReference type="SMART" id="SM00072">
    <property type="entry name" value="GuKc"/>
    <property type="match status" value="1"/>
</dbReference>
<organism evidence="11 12">
    <name type="scientific">Pigmentiphaga aceris</name>
    <dbReference type="NCBI Taxonomy" id="1940612"/>
    <lineage>
        <taxon>Bacteria</taxon>
        <taxon>Pseudomonadati</taxon>
        <taxon>Pseudomonadota</taxon>
        <taxon>Betaproteobacteria</taxon>
        <taxon>Burkholderiales</taxon>
        <taxon>Alcaligenaceae</taxon>
        <taxon>Pigmentiphaga</taxon>
    </lineage>
</organism>
<evidence type="ECO:0000313" key="12">
    <source>
        <dbReference type="Proteomes" id="UP000325161"/>
    </source>
</evidence>
<dbReference type="PROSITE" id="PS50052">
    <property type="entry name" value="GUANYLATE_KINASE_2"/>
    <property type="match status" value="1"/>
</dbReference>
<dbReference type="GO" id="GO:0004385">
    <property type="term" value="F:GMP kinase activity"/>
    <property type="evidence" value="ECO:0007669"/>
    <property type="project" value="UniProtKB-UniRule"/>
</dbReference>
<sequence>MPLRAGNVFMVVAPSGAGKSSLVNALLTADPSIHLSVSCTTRAPRPGEVDGREYHFVSEPDFLAKQLANGLLEWAEVHGNYYGTPADWILQQTAAGQDVLLEIDWQGARQVRKSFPEAIGIFILPPSIETLEARLHKRGQDDHAVIARRLLAAGGEIAHSPEFEYVIINQEFSAALADLTTIVAAARLRFRSQAARHAELFSQLGIPHSAAN</sequence>
<evidence type="ECO:0000259" key="10">
    <source>
        <dbReference type="PROSITE" id="PS50052"/>
    </source>
</evidence>
<evidence type="ECO:0000256" key="5">
    <source>
        <dbReference type="ARBA" id="ARBA00022741"/>
    </source>
</evidence>
<feature type="binding site" evidence="9">
    <location>
        <begin position="13"/>
        <end position="20"/>
    </location>
    <ligand>
        <name>ATP</name>
        <dbReference type="ChEBI" id="CHEBI:30616"/>
    </ligand>
</feature>
<evidence type="ECO:0000256" key="9">
    <source>
        <dbReference type="HAMAP-Rule" id="MF_00328"/>
    </source>
</evidence>
<dbReference type="AlphaFoldDB" id="A0A5C0AZB2"/>
<evidence type="ECO:0000256" key="6">
    <source>
        <dbReference type="ARBA" id="ARBA00022777"/>
    </source>
</evidence>
<comment type="similarity">
    <text evidence="1 9">Belongs to the guanylate kinase family.</text>
</comment>
<evidence type="ECO:0000256" key="4">
    <source>
        <dbReference type="ARBA" id="ARBA00022679"/>
    </source>
</evidence>
<dbReference type="Gene3D" id="3.30.63.10">
    <property type="entry name" value="Guanylate Kinase phosphate binding domain"/>
    <property type="match status" value="1"/>
</dbReference>
<comment type="catalytic activity">
    <reaction evidence="9">
        <text>GMP + ATP = GDP + ADP</text>
        <dbReference type="Rhea" id="RHEA:20780"/>
        <dbReference type="ChEBI" id="CHEBI:30616"/>
        <dbReference type="ChEBI" id="CHEBI:58115"/>
        <dbReference type="ChEBI" id="CHEBI:58189"/>
        <dbReference type="ChEBI" id="CHEBI:456216"/>
        <dbReference type="EC" id="2.7.4.8"/>
    </reaction>
</comment>